<reference evidence="3" key="1">
    <citation type="submission" date="2017-02" db="UniProtKB">
        <authorList>
            <consortium name="WormBaseParasite"/>
        </authorList>
    </citation>
    <scope>IDENTIFICATION</scope>
</reference>
<evidence type="ECO:0000313" key="1">
    <source>
        <dbReference type="EMBL" id="VDK50038.1"/>
    </source>
</evidence>
<protein>
    <submittedName>
        <fullName evidence="3">DUF3308 domain-containing protein</fullName>
    </submittedName>
</protein>
<reference evidence="1 2" key="2">
    <citation type="submission" date="2018-11" db="EMBL/GenBank/DDBJ databases">
        <authorList>
            <consortium name="Pathogen Informatics"/>
        </authorList>
    </citation>
    <scope>NUCLEOTIDE SEQUENCE [LARGE SCALE GENOMIC DNA]</scope>
</reference>
<sequence length="66" mass="7234">MGSGFGFYDSTLGKGLEYLGSGYGKSYLHWRLAGLGIIININLGKVWSPLGVSTEFTKSSEIFIWL</sequence>
<evidence type="ECO:0000313" key="2">
    <source>
        <dbReference type="Proteomes" id="UP000267096"/>
    </source>
</evidence>
<gene>
    <name evidence="1" type="ORF">ASIM_LOCUS13575</name>
</gene>
<keyword evidence="2" id="KW-1185">Reference proteome</keyword>
<organism evidence="3">
    <name type="scientific">Anisakis simplex</name>
    <name type="common">Herring worm</name>
    <dbReference type="NCBI Taxonomy" id="6269"/>
    <lineage>
        <taxon>Eukaryota</taxon>
        <taxon>Metazoa</taxon>
        <taxon>Ecdysozoa</taxon>
        <taxon>Nematoda</taxon>
        <taxon>Chromadorea</taxon>
        <taxon>Rhabditida</taxon>
        <taxon>Spirurina</taxon>
        <taxon>Ascaridomorpha</taxon>
        <taxon>Ascaridoidea</taxon>
        <taxon>Anisakidae</taxon>
        <taxon>Anisakis</taxon>
        <taxon>Anisakis simplex complex</taxon>
    </lineage>
</organism>
<dbReference type="EMBL" id="UYRR01031434">
    <property type="protein sequence ID" value="VDK50038.1"/>
    <property type="molecule type" value="Genomic_DNA"/>
</dbReference>
<dbReference type="WBParaSite" id="ASIM_0001414701-mRNA-1">
    <property type="protein sequence ID" value="ASIM_0001414701-mRNA-1"/>
    <property type="gene ID" value="ASIM_0001414701"/>
</dbReference>
<accession>A0A0M3K024</accession>
<dbReference type="Proteomes" id="UP000267096">
    <property type="component" value="Unassembled WGS sequence"/>
</dbReference>
<name>A0A0M3K024_ANISI</name>
<evidence type="ECO:0000313" key="3">
    <source>
        <dbReference type="WBParaSite" id="ASIM_0001414701-mRNA-1"/>
    </source>
</evidence>
<dbReference type="AlphaFoldDB" id="A0A0M3K024"/>
<proteinExistence type="predicted"/>